<proteinExistence type="predicted"/>
<dbReference type="PANTHER" id="PTHR33376">
    <property type="match status" value="1"/>
</dbReference>
<dbReference type="InterPro" id="IPR038404">
    <property type="entry name" value="TRAP_DctP_sf"/>
</dbReference>
<dbReference type="Gene3D" id="3.40.190.170">
    <property type="entry name" value="Bacterial extracellular solute-binding protein, family 7"/>
    <property type="match status" value="1"/>
</dbReference>
<feature type="chain" id="PRO_5039889474" evidence="2">
    <location>
        <begin position="32"/>
        <end position="356"/>
    </location>
</feature>
<accession>A0A9J6PAB0</accession>
<dbReference type="Pfam" id="PF03480">
    <property type="entry name" value="DctP"/>
    <property type="match status" value="1"/>
</dbReference>
<keyword evidence="1 2" id="KW-0732">Signal</keyword>
<evidence type="ECO:0000256" key="1">
    <source>
        <dbReference type="ARBA" id="ARBA00022729"/>
    </source>
</evidence>
<dbReference type="GO" id="GO:0055085">
    <property type="term" value="P:transmembrane transport"/>
    <property type="evidence" value="ECO:0007669"/>
    <property type="project" value="InterPro"/>
</dbReference>
<sequence>MVHGAGNWVSGLRRTAGAAALAAAVALGWQAADAEAQMTLQATTVFPESDFSSQVLLRWADLVKQRTEGRIDFRYHWAGSLVGNKTLDGLRDGVVDVAVQFTPYVSGDIIDLGVLDIPFSFPLDAEGLAAFHREVKPHVANIYAKHGSQVVSATPIILPNPLTCSDRFLTGPEQWNGALVRAAGRWQAESIKAWGGSPVVIPPAELYTALERGTANCTLMVYNGVNSLKLFEVAPQITRIDHSIAFGTINVSDAAWSRISEADRKIMQDAGDEIVTWAAQQTNDRLAAVIEDLSAKGAKFCTPSDAEFARLVGAMDKVIDSIRGEVSADGAAIIKIVDSYRKRVTAKPSIGPNNPC</sequence>
<keyword evidence="4" id="KW-1185">Reference proteome</keyword>
<dbReference type="RefSeq" id="WP_269332935.1">
    <property type="nucleotide sequence ID" value="NZ_JAMZFT010000002.1"/>
</dbReference>
<evidence type="ECO:0000313" key="4">
    <source>
        <dbReference type="Proteomes" id="UP001055804"/>
    </source>
</evidence>
<protein>
    <submittedName>
        <fullName evidence="3">TRAP transporter substrate-binding protein DctP</fullName>
    </submittedName>
</protein>
<dbReference type="Proteomes" id="UP001055804">
    <property type="component" value="Unassembled WGS sequence"/>
</dbReference>
<reference evidence="3" key="1">
    <citation type="submission" date="2022-06" db="EMBL/GenBank/DDBJ databases">
        <title>Isolation and Genomics of Futiania mangrovii gen. nov., sp. nov., a Rare and Metabolically-versatile member in the Class Alphaproteobacteria.</title>
        <authorList>
            <person name="Liu L."/>
            <person name="Huang W.-C."/>
            <person name="Pan J."/>
            <person name="Li J."/>
            <person name="Huang Y."/>
            <person name="Du H."/>
            <person name="Liu Y."/>
            <person name="Li M."/>
        </authorList>
    </citation>
    <scope>NUCLEOTIDE SEQUENCE</scope>
    <source>
        <strain evidence="3">FT118</strain>
    </source>
</reference>
<dbReference type="NCBIfam" id="NF037995">
    <property type="entry name" value="TRAP_S1"/>
    <property type="match status" value="1"/>
</dbReference>
<organism evidence="3 4">
    <name type="scientific">Futiania mangrovi</name>
    <dbReference type="NCBI Taxonomy" id="2959716"/>
    <lineage>
        <taxon>Bacteria</taxon>
        <taxon>Pseudomonadati</taxon>
        <taxon>Pseudomonadota</taxon>
        <taxon>Alphaproteobacteria</taxon>
        <taxon>Futianiales</taxon>
        <taxon>Futianiaceae</taxon>
        <taxon>Futiania</taxon>
    </lineage>
</organism>
<comment type="caution">
    <text evidence="3">The sequence shown here is derived from an EMBL/GenBank/DDBJ whole genome shotgun (WGS) entry which is preliminary data.</text>
</comment>
<dbReference type="AlphaFoldDB" id="A0A9J6PAB0"/>
<dbReference type="PANTHER" id="PTHR33376:SF5">
    <property type="entry name" value="EXTRACYTOPLASMIC SOLUTE RECEPTOR PROTEIN"/>
    <property type="match status" value="1"/>
</dbReference>
<dbReference type="EMBL" id="JAMZFT010000002">
    <property type="protein sequence ID" value="MCP1336996.1"/>
    <property type="molecule type" value="Genomic_DNA"/>
</dbReference>
<evidence type="ECO:0000256" key="2">
    <source>
        <dbReference type="SAM" id="SignalP"/>
    </source>
</evidence>
<feature type="signal peptide" evidence="2">
    <location>
        <begin position="1"/>
        <end position="31"/>
    </location>
</feature>
<gene>
    <name evidence="3" type="primary">dctP</name>
    <name evidence="3" type="ORF">NJQ99_11290</name>
</gene>
<evidence type="ECO:0000313" key="3">
    <source>
        <dbReference type="EMBL" id="MCP1336996.1"/>
    </source>
</evidence>
<dbReference type="InterPro" id="IPR018389">
    <property type="entry name" value="DctP_fam"/>
</dbReference>
<name>A0A9J6PAB0_9PROT</name>